<comment type="caution">
    <text evidence="2">The sequence shown here is derived from an EMBL/GenBank/DDBJ whole genome shotgun (WGS) entry which is preliminary data.</text>
</comment>
<organism evidence="2 3">
    <name type="scientific">Rhodopirellula maiorica SM1</name>
    <dbReference type="NCBI Taxonomy" id="1265738"/>
    <lineage>
        <taxon>Bacteria</taxon>
        <taxon>Pseudomonadati</taxon>
        <taxon>Planctomycetota</taxon>
        <taxon>Planctomycetia</taxon>
        <taxon>Pirellulales</taxon>
        <taxon>Pirellulaceae</taxon>
        <taxon>Novipirellula</taxon>
    </lineage>
</organism>
<proteinExistence type="predicted"/>
<protein>
    <recommendedName>
        <fullName evidence="1">Terminase large subunit GpA endonuclease domain-containing protein</fullName>
    </recommendedName>
</protein>
<feature type="domain" description="Terminase large subunit GpA endonuclease" evidence="1">
    <location>
        <begin position="32"/>
        <end position="110"/>
    </location>
</feature>
<reference evidence="2 3" key="1">
    <citation type="journal article" date="2013" name="Mar. Genomics">
        <title>Expression of sulfatases in Rhodopirellula baltica and the diversity of sulfatases in the genus Rhodopirellula.</title>
        <authorList>
            <person name="Wegner C.E."/>
            <person name="Richter-Heitmann T."/>
            <person name="Klindworth A."/>
            <person name="Klockow C."/>
            <person name="Richter M."/>
            <person name="Achstetter T."/>
            <person name="Glockner F.O."/>
            <person name="Harder J."/>
        </authorList>
    </citation>
    <scope>NUCLEOTIDE SEQUENCE [LARGE SCALE GENOMIC DNA]</scope>
    <source>
        <strain evidence="2 3">SM1</strain>
    </source>
</reference>
<dbReference type="RefSeq" id="WP_008694564.1">
    <property type="nucleotide sequence ID" value="NZ_ANOG01000283.1"/>
</dbReference>
<dbReference type="Proteomes" id="UP000011991">
    <property type="component" value="Unassembled WGS sequence"/>
</dbReference>
<sequence length="336" mass="38134">MIERAKDLDSFNAELQLKPTTQNDSTTSELWSLQSDEVARRIRPYKRGEMPDRAEIITGFIDVQQEFLSWTIMAFDLRGRGHVMDYGTFPEQPTRYYSKRAIANTLQDEFGEMPVADLITAGLDVLTEDLLGREFIRDQRVFSIDKLAIDNRFALVANDIRSFVLESPLRSRLVPQLGHFIGANTRAWQKLSGGKVRRTRGVNVAYRDPPKGQRGVAELHVDTNYWKCQLAIGLSVPLSSQTAITLYEDTQENHLLLGEHCEAEDPFFEENKNGDKTIVWRARNRPSENEHWDEMTGCMAVASTLGVFAKSKKTNTGQSGGKKKRGSRAYNMNLNL</sequence>
<evidence type="ECO:0000313" key="3">
    <source>
        <dbReference type="Proteomes" id="UP000011991"/>
    </source>
</evidence>
<dbReference type="OrthoDB" id="234808at2"/>
<name>M5RP37_9BACT</name>
<accession>M5RP37</accession>
<dbReference type="Pfam" id="PF20454">
    <property type="entry name" value="GpA_nuclease"/>
    <property type="match status" value="1"/>
</dbReference>
<feature type="non-terminal residue" evidence="2">
    <location>
        <position position="336"/>
    </location>
</feature>
<dbReference type="AlphaFoldDB" id="M5RP37"/>
<dbReference type="GO" id="GO:0004519">
    <property type="term" value="F:endonuclease activity"/>
    <property type="evidence" value="ECO:0007669"/>
    <property type="project" value="InterPro"/>
</dbReference>
<keyword evidence="3" id="KW-1185">Reference proteome</keyword>
<evidence type="ECO:0000313" key="2">
    <source>
        <dbReference type="EMBL" id="EMI21060.1"/>
    </source>
</evidence>
<dbReference type="EMBL" id="ANOG01000283">
    <property type="protein sequence ID" value="EMI21060.1"/>
    <property type="molecule type" value="Genomic_DNA"/>
</dbReference>
<evidence type="ECO:0000259" key="1">
    <source>
        <dbReference type="Pfam" id="PF20454"/>
    </source>
</evidence>
<gene>
    <name evidence="2" type="ORF">RMSM_02013</name>
</gene>
<dbReference type="InterPro" id="IPR046454">
    <property type="entry name" value="GpA_endonuclease"/>
</dbReference>